<evidence type="ECO:0000259" key="2">
    <source>
        <dbReference type="PROSITE" id="PS01179"/>
    </source>
</evidence>
<evidence type="ECO:0000256" key="1">
    <source>
        <dbReference type="SAM" id="MobiDB-lite"/>
    </source>
</evidence>
<keyword evidence="3" id="KW-1185">Reference proteome</keyword>
<accession>A0ABM1BWT8</accession>
<dbReference type="Gene3D" id="2.30.29.30">
    <property type="entry name" value="Pleckstrin-homology domain (PH domain)/Phosphotyrosine-binding domain (PTB)"/>
    <property type="match status" value="2"/>
</dbReference>
<dbReference type="Pfam" id="PF14719">
    <property type="entry name" value="PID_2"/>
    <property type="match status" value="1"/>
</dbReference>
<evidence type="ECO:0000313" key="4">
    <source>
        <dbReference type="RefSeq" id="XP_013790187.1"/>
    </source>
</evidence>
<feature type="region of interest" description="Disordered" evidence="1">
    <location>
        <begin position="142"/>
        <end position="170"/>
    </location>
</feature>
<dbReference type="InterPro" id="IPR051133">
    <property type="entry name" value="Adapter_Engulfment-Domain"/>
</dbReference>
<protein>
    <submittedName>
        <fullName evidence="4">Low density lipoprotein receptor adapter protein 1-A-like</fullName>
    </submittedName>
</protein>
<dbReference type="Proteomes" id="UP000694941">
    <property type="component" value="Unplaced"/>
</dbReference>
<organism evidence="3 4">
    <name type="scientific">Limulus polyphemus</name>
    <name type="common">Atlantic horseshoe crab</name>
    <dbReference type="NCBI Taxonomy" id="6850"/>
    <lineage>
        <taxon>Eukaryota</taxon>
        <taxon>Metazoa</taxon>
        <taxon>Ecdysozoa</taxon>
        <taxon>Arthropoda</taxon>
        <taxon>Chelicerata</taxon>
        <taxon>Merostomata</taxon>
        <taxon>Xiphosura</taxon>
        <taxon>Limulidae</taxon>
        <taxon>Limulus</taxon>
    </lineage>
</organism>
<dbReference type="InterPro" id="IPR006020">
    <property type="entry name" value="PTB/PI_dom"/>
</dbReference>
<feature type="domain" description="PID" evidence="2">
    <location>
        <begin position="79"/>
        <end position="140"/>
    </location>
</feature>
<feature type="compositionally biased region" description="Basic and acidic residues" evidence="1">
    <location>
        <begin position="142"/>
        <end position="161"/>
    </location>
</feature>
<gene>
    <name evidence="4" type="primary">LOC106474048</name>
</gene>
<dbReference type="PANTHER" id="PTHR11232">
    <property type="entry name" value="PHOSPHOTYROSINE INTERACTION DOMAIN-CONTAINING FAMILY MEMBER"/>
    <property type="match status" value="1"/>
</dbReference>
<dbReference type="PANTHER" id="PTHR11232:SF74">
    <property type="entry name" value="PTB DOMAIN-CONTAINING ADAPTER PROTEIN CED-6-LIKE PROTEIN"/>
    <property type="match status" value="1"/>
</dbReference>
<sequence length="259" mass="28973">MASFLKAVRKSPANLFGRSKHKKLPEEWGDGIRQTVFDGITFYIKYLGSMLVEDATGEASTAEAIKTIINMVCSKTTLISFCSADSSYERVVSFIATNKNETLECHAFLCSKRKIAEAVALTISQSFNIAFDLWERAREERSNHSTSSEEHISSTDSKSEDFTSGYKSNSSSELENHMTLIDFTTEESASTTVRKLGFDGDVDLDDSFSRLAESRTHPMFSTNFKPEEIAKLTNFVQSAEKSSEKDQFLNDHSDELLTL</sequence>
<proteinExistence type="predicted"/>
<dbReference type="RefSeq" id="XP_013790187.1">
    <property type="nucleotide sequence ID" value="XM_013934733.2"/>
</dbReference>
<dbReference type="GeneID" id="106474048"/>
<reference evidence="4" key="1">
    <citation type="submission" date="2025-08" db="UniProtKB">
        <authorList>
            <consortium name="RefSeq"/>
        </authorList>
    </citation>
    <scope>IDENTIFICATION</scope>
    <source>
        <tissue evidence="4">Muscle</tissue>
    </source>
</reference>
<dbReference type="InterPro" id="IPR011993">
    <property type="entry name" value="PH-like_dom_sf"/>
</dbReference>
<name>A0ABM1BWT8_LIMPO</name>
<dbReference type="PROSITE" id="PS01179">
    <property type="entry name" value="PID"/>
    <property type="match status" value="1"/>
</dbReference>
<evidence type="ECO:0000313" key="3">
    <source>
        <dbReference type="Proteomes" id="UP000694941"/>
    </source>
</evidence>
<dbReference type="SUPFAM" id="SSF50729">
    <property type="entry name" value="PH domain-like"/>
    <property type="match status" value="1"/>
</dbReference>
<dbReference type="SMART" id="SM00462">
    <property type="entry name" value="PTB"/>
    <property type="match status" value="1"/>
</dbReference>